<dbReference type="NCBIfam" id="TIGR02900">
    <property type="entry name" value="spore_V_B"/>
    <property type="match status" value="1"/>
</dbReference>
<evidence type="ECO:0000256" key="2">
    <source>
        <dbReference type="ARBA" id="ARBA00022475"/>
    </source>
</evidence>
<dbReference type="Proteomes" id="UP001596002">
    <property type="component" value="Unassembled WGS sequence"/>
</dbReference>
<keyword evidence="3 6" id="KW-0812">Transmembrane</keyword>
<feature type="transmembrane region" description="Helical" evidence="6">
    <location>
        <begin position="43"/>
        <end position="65"/>
    </location>
</feature>
<feature type="transmembrane region" description="Helical" evidence="6">
    <location>
        <begin position="357"/>
        <end position="376"/>
    </location>
</feature>
<protein>
    <submittedName>
        <fullName evidence="7">Stage V sporulation protein B</fullName>
    </submittedName>
</protein>
<evidence type="ECO:0000256" key="3">
    <source>
        <dbReference type="ARBA" id="ARBA00022692"/>
    </source>
</evidence>
<dbReference type="InterPro" id="IPR002797">
    <property type="entry name" value="Polysacc_synth"/>
</dbReference>
<reference evidence="8" key="1">
    <citation type="journal article" date="2019" name="Int. J. Syst. Evol. Microbiol.">
        <title>The Global Catalogue of Microorganisms (GCM) 10K type strain sequencing project: providing services to taxonomists for standard genome sequencing and annotation.</title>
        <authorList>
            <consortium name="The Broad Institute Genomics Platform"/>
            <consortium name="The Broad Institute Genome Sequencing Center for Infectious Disease"/>
            <person name="Wu L."/>
            <person name="Ma J."/>
        </authorList>
    </citation>
    <scope>NUCLEOTIDE SEQUENCE [LARGE SCALE GENOMIC DNA]</scope>
    <source>
        <strain evidence="8">WYCCWR 12678</strain>
    </source>
</reference>
<feature type="transmembrane region" description="Helical" evidence="6">
    <location>
        <begin position="232"/>
        <end position="255"/>
    </location>
</feature>
<feature type="transmembrane region" description="Helical" evidence="6">
    <location>
        <begin position="156"/>
        <end position="173"/>
    </location>
</feature>
<dbReference type="PANTHER" id="PTHR30250">
    <property type="entry name" value="PST FAMILY PREDICTED COLANIC ACID TRANSPORTER"/>
    <property type="match status" value="1"/>
</dbReference>
<dbReference type="InterPro" id="IPR050833">
    <property type="entry name" value="Poly_Biosynth_Transport"/>
</dbReference>
<proteinExistence type="predicted"/>
<dbReference type="InterPro" id="IPR014249">
    <property type="entry name" value="Spore_V_B"/>
</dbReference>
<organism evidence="7 8">
    <name type="scientific">Effusibacillus consociatus</name>
    <dbReference type="NCBI Taxonomy" id="1117041"/>
    <lineage>
        <taxon>Bacteria</taxon>
        <taxon>Bacillati</taxon>
        <taxon>Bacillota</taxon>
        <taxon>Bacilli</taxon>
        <taxon>Bacillales</taxon>
        <taxon>Alicyclobacillaceae</taxon>
        <taxon>Effusibacillus</taxon>
    </lineage>
</organism>
<sequence length="529" mass="57511">MSKQSFLHGAMVLVLASVITKIIGMGMQIVLNRIVGPEGIGLFRMVFPMLMMILTLSTIGLDTAVSKVVAEAIAVGDRRKVKRVMVFSMIVVTVLSTLFTSGVFATAPWLTQHLLTDSRTYYTVLAMAPTILIIAWSSILRGYFRGIQNQTPPSMAWILETIVRSALTLVIVYKCMPDLVKASAGAMIGLLAGELTHLAYIAISYWRKHRLDRIPIPPMAPNAKPESFGKTIFSLFEVAIPVLFAGVIGSFVYWLETLMIPRALMAAGHLKEEATSLFGLYSGYAVSLLVLPTVFTYALATTLVPSISEAIALNQSTLVQRRLYQAFRFTAIIGLPSSVIFSLLATELSTAIYNTPAAGPILAVMAPVGFFIYLKSPLSGILQGMNKAGLAMAYSVIGSAVKLAMIYWVASKPGIGIMGVAWAVVVSNVVVCSAYFLAVSRLIGFYVDLADTMKILLSTLVMSLIIIRAKAVTAGMDPSYTVIFSVSIGMMVYLMLLFLFRALTLHTVRRIPYVGPVMAKALQWIPFVK</sequence>
<dbReference type="CDD" id="cd13124">
    <property type="entry name" value="MATE_SpoVB_like"/>
    <property type="match status" value="1"/>
</dbReference>
<feature type="transmembrane region" description="Helical" evidence="6">
    <location>
        <begin position="86"/>
        <end position="109"/>
    </location>
</feature>
<dbReference type="RefSeq" id="WP_380028493.1">
    <property type="nucleotide sequence ID" value="NZ_JBHSHC010000142.1"/>
</dbReference>
<feature type="transmembrane region" description="Helical" evidence="6">
    <location>
        <begin position="185"/>
        <end position="206"/>
    </location>
</feature>
<keyword evidence="2" id="KW-1003">Cell membrane</keyword>
<feature type="transmembrane region" description="Helical" evidence="6">
    <location>
        <begin position="121"/>
        <end position="144"/>
    </location>
</feature>
<gene>
    <name evidence="7" type="primary">spoVB</name>
    <name evidence="7" type="ORF">ACFO8Q_20465</name>
</gene>
<evidence type="ECO:0000256" key="6">
    <source>
        <dbReference type="SAM" id="Phobius"/>
    </source>
</evidence>
<dbReference type="PIRSF" id="PIRSF038958">
    <property type="entry name" value="PG_synth_SpoVB"/>
    <property type="match status" value="1"/>
</dbReference>
<evidence type="ECO:0000256" key="4">
    <source>
        <dbReference type="ARBA" id="ARBA00022989"/>
    </source>
</evidence>
<comment type="caution">
    <text evidence="7">The sequence shown here is derived from an EMBL/GenBank/DDBJ whole genome shotgun (WGS) entry which is preliminary data.</text>
</comment>
<keyword evidence="5 6" id="KW-0472">Membrane</keyword>
<accession>A0ABV9Q7A9</accession>
<feature type="transmembrane region" description="Helical" evidence="6">
    <location>
        <begin position="284"/>
        <end position="305"/>
    </location>
</feature>
<keyword evidence="4 6" id="KW-1133">Transmembrane helix</keyword>
<evidence type="ECO:0000256" key="1">
    <source>
        <dbReference type="ARBA" id="ARBA00004651"/>
    </source>
</evidence>
<evidence type="ECO:0000313" key="7">
    <source>
        <dbReference type="EMBL" id="MFC4769689.1"/>
    </source>
</evidence>
<comment type="subcellular location">
    <subcellularLocation>
        <location evidence="1">Cell membrane</location>
        <topology evidence="1">Multi-pass membrane protein</topology>
    </subcellularLocation>
</comment>
<evidence type="ECO:0000256" key="5">
    <source>
        <dbReference type="ARBA" id="ARBA00023136"/>
    </source>
</evidence>
<keyword evidence="8" id="KW-1185">Reference proteome</keyword>
<feature type="transmembrane region" description="Helical" evidence="6">
    <location>
        <begin position="445"/>
        <end position="467"/>
    </location>
</feature>
<evidence type="ECO:0000313" key="8">
    <source>
        <dbReference type="Proteomes" id="UP001596002"/>
    </source>
</evidence>
<feature type="transmembrane region" description="Helical" evidence="6">
    <location>
        <begin position="12"/>
        <end position="31"/>
    </location>
</feature>
<dbReference type="PANTHER" id="PTHR30250:SF24">
    <property type="entry name" value="STAGE V SPORULATION PROTEIN B"/>
    <property type="match status" value="1"/>
</dbReference>
<feature type="transmembrane region" description="Helical" evidence="6">
    <location>
        <begin position="326"/>
        <end position="345"/>
    </location>
</feature>
<name>A0ABV9Q7A9_9BACL</name>
<dbReference type="InterPro" id="IPR024923">
    <property type="entry name" value="PG_synth_SpoVB"/>
</dbReference>
<feature type="transmembrane region" description="Helical" evidence="6">
    <location>
        <begin position="415"/>
        <end position="438"/>
    </location>
</feature>
<dbReference type="EMBL" id="JBHSHC010000142">
    <property type="protein sequence ID" value="MFC4769689.1"/>
    <property type="molecule type" value="Genomic_DNA"/>
</dbReference>
<feature type="transmembrane region" description="Helical" evidence="6">
    <location>
        <begin position="388"/>
        <end position="409"/>
    </location>
</feature>
<dbReference type="Pfam" id="PF01943">
    <property type="entry name" value="Polysacc_synt"/>
    <property type="match status" value="1"/>
</dbReference>
<feature type="transmembrane region" description="Helical" evidence="6">
    <location>
        <begin position="479"/>
        <end position="500"/>
    </location>
</feature>